<protein>
    <recommendedName>
        <fullName evidence="1">Amidohydrolase 3 domain-containing protein</fullName>
    </recommendedName>
</protein>
<organism evidence="2">
    <name type="scientific">marine sediment metagenome</name>
    <dbReference type="NCBI Taxonomy" id="412755"/>
    <lineage>
        <taxon>unclassified sequences</taxon>
        <taxon>metagenomes</taxon>
        <taxon>ecological metagenomes</taxon>
    </lineage>
</organism>
<evidence type="ECO:0000259" key="1">
    <source>
        <dbReference type="Pfam" id="PF07969"/>
    </source>
</evidence>
<dbReference type="InterPro" id="IPR032466">
    <property type="entry name" value="Metal_Hydrolase"/>
</dbReference>
<dbReference type="SUPFAM" id="SSF51556">
    <property type="entry name" value="Metallo-dependent hydrolases"/>
    <property type="match status" value="1"/>
</dbReference>
<proteinExistence type="predicted"/>
<feature type="non-terminal residue" evidence="2">
    <location>
        <position position="1"/>
    </location>
</feature>
<dbReference type="GO" id="GO:0016810">
    <property type="term" value="F:hydrolase activity, acting on carbon-nitrogen (but not peptide) bonds"/>
    <property type="evidence" value="ECO:0007669"/>
    <property type="project" value="InterPro"/>
</dbReference>
<evidence type="ECO:0000313" key="2">
    <source>
        <dbReference type="EMBL" id="GAH86145.1"/>
    </source>
</evidence>
<reference evidence="2" key="1">
    <citation type="journal article" date="2014" name="Front. Microbiol.">
        <title>High frequency of phylogenetically diverse reductive dehalogenase-homologous genes in deep subseafloor sedimentary metagenomes.</title>
        <authorList>
            <person name="Kawai M."/>
            <person name="Futagami T."/>
            <person name="Toyoda A."/>
            <person name="Takaki Y."/>
            <person name="Nishi S."/>
            <person name="Hori S."/>
            <person name="Arai W."/>
            <person name="Tsubouchi T."/>
            <person name="Morono Y."/>
            <person name="Uchiyama I."/>
            <person name="Ito T."/>
            <person name="Fujiyama A."/>
            <person name="Inagaki F."/>
            <person name="Takami H."/>
        </authorList>
    </citation>
    <scope>NUCLEOTIDE SEQUENCE</scope>
    <source>
        <strain evidence="2">Expedition CK06-06</strain>
    </source>
</reference>
<dbReference type="Pfam" id="PF07969">
    <property type="entry name" value="Amidohydro_3"/>
    <property type="match status" value="1"/>
</dbReference>
<dbReference type="Gene3D" id="3.20.20.140">
    <property type="entry name" value="Metal-dependent hydrolases"/>
    <property type="match status" value="1"/>
</dbReference>
<accession>X1JXM5</accession>
<dbReference type="Gene3D" id="2.30.40.10">
    <property type="entry name" value="Urease, subunit C, domain 1"/>
    <property type="match status" value="1"/>
</dbReference>
<gene>
    <name evidence="2" type="ORF">S03H2_67107</name>
</gene>
<dbReference type="EMBL" id="BARU01043883">
    <property type="protein sequence ID" value="GAH86145.1"/>
    <property type="molecule type" value="Genomic_DNA"/>
</dbReference>
<comment type="caution">
    <text evidence="2">The sequence shown here is derived from an EMBL/GenBank/DDBJ whole genome shotgun (WGS) entry which is preliminary data.</text>
</comment>
<dbReference type="AlphaFoldDB" id="X1JXM5"/>
<dbReference type="SUPFAM" id="SSF51338">
    <property type="entry name" value="Composite domain of metallo-dependent hydrolases"/>
    <property type="match status" value="1"/>
</dbReference>
<dbReference type="InterPro" id="IPR011059">
    <property type="entry name" value="Metal-dep_hydrolase_composite"/>
</dbReference>
<dbReference type="InterPro" id="IPR013108">
    <property type="entry name" value="Amidohydro_3"/>
</dbReference>
<sequence length="167" mass="18548">LNKKPIDALIDLVLDESGDLFFLSGRPDDPMAEDYMIRLFKDPNCSVGTDIIGIDFNSPCPGAYGGFTKILGNFVRERGELSLEDAVYKMTSLPAKQMQLKDRGIIEKGKFADITIFNPKTIKALASFKDPHQLSVGVEYVLINGNVILEKGNYYSNKLAGKVIRRD</sequence>
<name>X1JXM5_9ZZZZ</name>
<feature type="domain" description="Amidohydrolase 3" evidence="1">
    <location>
        <begin position="44"/>
        <end position="148"/>
    </location>
</feature>